<dbReference type="SUPFAM" id="SSF50118">
    <property type="entry name" value="Cell growth inhibitor/plasmid maintenance toxic component"/>
    <property type="match status" value="1"/>
</dbReference>
<accession>A0ABN1UGM5</accession>
<proteinExistence type="predicted"/>
<dbReference type="InterPro" id="IPR015035">
    <property type="entry name" value="DUF1918"/>
</dbReference>
<protein>
    <recommendedName>
        <fullName evidence="1">DUF1918 domain-containing protein</fullName>
    </recommendedName>
</protein>
<evidence type="ECO:0000259" key="1">
    <source>
        <dbReference type="Pfam" id="PF08940"/>
    </source>
</evidence>
<dbReference type="Proteomes" id="UP001499979">
    <property type="component" value="Unassembled WGS sequence"/>
</dbReference>
<evidence type="ECO:0000313" key="3">
    <source>
        <dbReference type="Proteomes" id="UP001499979"/>
    </source>
</evidence>
<dbReference type="RefSeq" id="WP_343908277.1">
    <property type="nucleotide sequence ID" value="NZ_BAAAJE010000015.1"/>
</dbReference>
<dbReference type="EMBL" id="BAAAJE010000015">
    <property type="protein sequence ID" value="GAA1148358.1"/>
    <property type="molecule type" value="Genomic_DNA"/>
</dbReference>
<organism evidence="2 3">
    <name type="scientific">Nocardioides aquiterrae</name>
    <dbReference type="NCBI Taxonomy" id="203799"/>
    <lineage>
        <taxon>Bacteria</taxon>
        <taxon>Bacillati</taxon>
        <taxon>Actinomycetota</taxon>
        <taxon>Actinomycetes</taxon>
        <taxon>Propionibacteriales</taxon>
        <taxon>Nocardioidaceae</taxon>
        <taxon>Nocardioides</taxon>
    </lineage>
</organism>
<dbReference type="Pfam" id="PF08940">
    <property type="entry name" value="DUF1918"/>
    <property type="match status" value="1"/>
</dbReference>
<gene>
    <name evidence="2" type="ORF">GCM10009606_28830</name>
</gene>
<keyword evidence="3" id="KW-1185">Reference proteome</keyword>
<name>A0ABN1UGM5_9ACTN</name>
<sequence length="68" mass="7802">MYAFKGDRIVVREDDTVREAEVVSGTHDDGRPPYWVRWEDSVHDTLVFPPIDAEVEHAGPTYPPEYDA</sequence>
<dbReference type="Gene3D" id="2.30.30.440">
    <property type="entry name" value="Domain of unknown function DUF1918"/>
    <property type="match status" value="1"/>
</dbReference>
<comment type="caution">
    <text evidence="2">The sequence shown here is derived from an EMBL/GenBank/DDBJ whole genome shotgun (WGS) entry which is preliminary data.</text>
</comment>
<reference evidence="2 3" key="1">
    <citation type="journal article" date="2019" name="Int. J. Syst. Evol. Microbiol.">
        <title>The Global Catalogue of Microorganisms (GCM) 10K type strain sequencing project: providing services to taxonomists for standard genome sequencing and annotation.</title>
        <authorList>
            <consortium name="The Broad Institute Genomics Platform"/>
            <consortium name="The Broad Institute Genome Sequencing Center for Infectious Disease"/>
            <person name="Wu L."/>
            <person name="Ma J."/>
        </authorList>
    </citation>
    <scope>NUCLEOTIDE SEQUENCE [LARGE SCALE GENOMIC DNA]</scope>
    <source>
        <strain evidence="2 3">JCM 11813</strain>
    </source>
</reference>
<evidence type="ECO:0000313" key="2">
    <source>
        <dbReference type="EMBL" id="GAA1148358.1"/>
    </source>
</evidence>
<feature type="domain" description="DUF1918" evidence="1">
    <location>
        <begin position="1"/>
        <end position="55"/>
    </location>
</feature>